<dbReference type="SUPFAM" id="SSF51735">
    <property type="entry name" value="NAD(P)-binding Rossmann-fold domains"/>
    <property type="match status" value="1"/>
</dbReference>
<dbReference type="InterPro" id="IPR011074">
    <property type="entry name" value="CRAL/TRIO_N_dom"/>
</dbReference>
<dbReference type="FunFam" id="3.40.525.10:FF:000013">
    <property type="entry name" value="Phosphatidylinositol transfer protein PDR16"/>
    <property type="match status" value="1"/>
</dbReference>
<sequence>MATTVTGHGTDSVHEKAAGPLKVPLLAPTPDSRPKPREPLTAEQQQKYDWLLEQVKAWTEIPSAKGKAGPLTDSEKFWLTRECLLRYLRATKWHEKDAEKRLLETLTWRREYGVEELTAEHISPENETGKQMILGYDKEARVCHYMSPGRQNTEPSPRQVQHVVYMVERVIDIMPPGQETLALLINFQQSKTRSNTAPGIGQAREVLHILQHHYPERLGKALIINMPWIVTGFFKLIKPFIDPLTYEKLKFNEDMSQYVPPEQMWSEFSSGKLEFEYDHAVYWPALQKICSERRAAKWQRWIAGDQQLGESEDYLSGAAEPYPTQQNNNNVLNITTSNNQGLDLSPPRAVPPDPYPHRRSPTPAFPADPAIPQNEEWLLLRVSYAALNPADLVTLSVMPFFIRSHRKKTNTPVAVAGVDFTADVIDVWHPTATATAPAPAPASAAATASRFRFAKGDQVVCFPPLAHLLATGVGALQGVVALPARYAVKIPAGKTKREAAGLFLAACTADVQVIDYTQHAHLPGELARRFGDQPFDHIIDAFGNQEVYRHSARYLKAAGMYNAVSIHYADYTFWELLKSAMTLLTNSIWPRSPWLGGTGRRFKAASMTDPGLETMERIIKLFGEGKLRVAVDSEWPFEKVHDALDVVKTGHAAGKVIIKVNEE</sequence>
<dbReference type="SUPFAM" id="SSF50129">
    <property type="entry name" value="GroES-like"/>
    <property type="match status" value="1"/>
</dbReference>
<evidence type="ECO:0000313" key="4">
    <source>
        <dbReference type="Proteomes" id="UP001302602"/>
    </source>
</evidence>
<dbReference type="InterPro" id="IPR001251">
    <property type="entry name" value="CRAL-TRIO_dom"/>
</dbReference>
<dbReference type="AlphaFoldDB" id="A0AAN6Z1R2"/>
<protein>
    <recommendedName>
        <fullName evidence="2">CRAL-TRIO domain-containing protein</fullName>
    </recommendedName>
</protein>
<keyword evidence="4" id="KW-1185">Reference proteome</keyword>
<dbReference type="InterPro" id="IPR036865">
    <property type="entry name" value="CRAL-TRIO_dom_sf"/>
</dbReference>
<dbReference type="InterPro" id="IPR036273">
    <property type="entry name" value="CRAL/TRIO_N_dom_sf"/>
</dbReference>
<accession>A0AAN6Z1R2</accession>
<dbReference type="Gene3D" id="3.40.525.10">
    <property type="entry name" value="CRAL-TRIO lipid binding domain"/>
    <property type="match status" value="1"/>
</dbReference>
<dbReference type="EMBL" id="MU853231">
    <property type="protein sequence ID" value="KAK4122151.1"/>
    <property type="molecule type" value="Genomic_DNA"/>
</dbReference>
<dbReference type="PANTHER" id="PTHR45824:SF29">
    <property type="entry name" value="GH16843P"/>
    <property type="match status" value="1"/>
</dbReference>
<feature type="region of interest" description="Disordered" evidence="1">
    <location>
        <begin position="1"/>
        <end position="44"/>
    </location>
</feature>
<evidence type="ECO:0000259" key="2">
    <source>
        <dbReference type="PROSITE" id="PS50191"/>
    </source>
</evidence>
<dbReference type="SUPFAM" id="SSF52087">
    <property type="entry name" value="CRAL/TRIO domain"/>
    <property type="match status" value="1"/>
</dbReference>
<feature type="region of interest" description="Disordered" evidence="1">
    <location>
        <begin position="317"/>
        <end position="359"/>
    </location>
</feature>
<dbReference type="GO" id="GO:0016491">
    <property type="term" value="F:oxidoreductase activity"/>
    <property type="evidence" value="ECO:0007669"/>
    <property type="project" value="InterPro"/>
</dbReference>
<dbReference type="SMART" id="SM01100">
    <property type="entry name" value="CRAL_TRIO_N"/>
    <property type="match status" value="1"/>
</dbReference>
<dbReference type="InterPro" id="IPR011032">
    <property type="entry name" value="GroES-like_sf"/>
</dbReference>
<dbReference type="Gene3D" id="3.90.180.10">
    <property type="entry name" value="Medium-chain alcohol dehydrogenases, catalytic domain"/>
    <property type="match status" value="2"/>
</dbReference>
<name>A0AAN6Z1R2_9PEZI</name>
<dbReference type="Pfam" id="PF00650">
    <property type="entry name" value="CRAL_TRIO"/>
    <property type="match status" value="1"/>
</dbReference>
<dbReference type="PANTHER" id="PTHR45824">
    <property type="entry name" value="GH16843P"/>
    <property type="match status" value="1"/>
</dbReference>
<feature type="compositionally biased region" description="Low complexity" evidence="1">
    <location>
        <begin position="324"/>
        <end position="340"/>
    </location>
</feature>
<dbReference type="SMART" id="SM00829">
    <property type="entry name" value="PKS_ER"/>
    <property type="match status" value="1"/>
</dbReference>
<evidence type="ECO:0000256" key="1">
    <source>
        <dbReference type="SAM" id="MobiDB-lite"/>
    </source>
</evidence>
<dbReference type="GO" id="GO:0008526">
    <property type="term" value="F:phosphatidylinositol transfer activity"/>
    <property type="evidence" value="ECO:0007669"/>
    <property type="project" value="TreeGrafter"/>
</dbReference>
<evidence type="ECO:0000313" key="3">
    <source>
        <dbReference type="EMBL" id="KAK4122151.1"/>
    </source>
</evidence>
<dbReference type="GO" id="GO:0008289">
    <property type="term" value="F:lipid binding"/>
    <property type="evidence" value="ECO:0007669"/>
    <property type="project" value="UniProtKB-ARBA"/>
</dbReference>
<comment type="caution">
    <text evidence="3">The sequence shown here is derived from an EMBL/GenBank/DDBJ whole genome shotgun (WGS) entry which is preliminary data.</text>
</comment>
<dbReference type="RefSeq" id="XP_062645922.1">
    <property type="nucleotide sequence ID" value="XM_062789148.1"/>
</dbReference>
<feature type="domain" description="CRAL-TRIO" evidence="2">
    <location>
        <begin position="121"/>
        <end position="277"/>
    </location>
</feature>
<dbReference type="InterPro" id="IPR036291">
    <property type="entry name" value="NAD(P)-bd_dom_sf"/>
</dbReference>
<dbReference type="GO" id="GO:0071944">
    <property type="term" value="C:cell periphery"/>
    <property type="evidence" value="ECO:0007669"/>
    <property type="project" value="UniProtKB-ARBA"/>
</dbReference>
<reference evidence="3" key="1">
    <citation type="journal article" date="2023" name="Mol. Phylogenet. Evol.">
        <title>Genome-scale phylogeny and comparative genomics of the fungal order Sordariales.</title>
        <authorList>
            <person name="Hensen N."/>
            <person name="Bonometti L."/>
            <person name="Westerberg I."/>
            <person name="Brannstrom I.O."/>
            <person name="Guillou S."/>
            <person name="Cros-Aarteil S."/>
            <person name="Calhoun S."/>
            <person name="Haridas S."/>
            <person name="Kuo A."/>
            <person name="Mondo S."/>
            <person name="Pangilinan J."/>
            <person name="Riley R."/>
            <person name="LaButti K."/>
            <person name="Andreopoulos B."/>
            <person name="Lipzen A."/>
            <person name="Chen C."/>
            <person name="Yan M."/>
            <person name="Daum C."/>
            <person name="Ng V."/>
            <person name="Clum A."/>
            <person name="Steindorff A."/>
            <person name="Ohm R.A."/>
            <person name="Martin F."/>
            <person name="Silar P."/>
            <person name="Natvig D.O."/>
            <person name="Lalanne C."/>
            <person name="Gautier V."/>
            <person name="Ament-Velasquez S.L."/>
            <person name="Kruys A."/>
            <person name="Hutchinson M.I."/>
            <person name="Powell A.J."/>
            <person name="Barry K."/>
            <person name="Miller A.N."/>
            <person name="Grigoriev I.V."/>
            <person name="Debuchy R."/>
            <person name="Gladieux P."/>
            <person name="Hiltunen Thoren M."/>
            <person name="Johannesson H."/>
        </authorList>
    </citation>
    <scope>NUCLEOTIDE SEQUENCE</scope>
    <source>
        <strain evidence="3">CBS 731.68</strain>
    </source>
</reference>
<gene>
    <name evidence="3" type="ORF">N657DRAFT_576009</name>
</gene>
<organism evidence="3 4">
    <name type="scientific">Parathielavia appendiculata</name>
    <dbReference type="NCBI Taxonomy" id="2587402"/>
    <lineage>
        <taxon>Eukaryota</taxon>
        <taxon>Fungi</taxon>
        <taxon>Dikarya</taxon>
        <taxon>Ascomycota</taxon>
        <taxon>Pezizomycotina</taxon>
        <taxon>Sordariomycetes</taxon>
        <taxon>Sordariomycetidae</taxon>
        <taxon>Sordariales</taxon>
        <taxon>Chaetomiaceae</taxon>
        <taxon>Parathielavia</taxon>
    </lineage>
</organism>
<reference evidence="3" key="2">
    <citation type="submission" date="2023-05" db="EMBL/GenBank/DDBJ databases">
        <authorList>
            <consortium name="Lawrence Berkeley National Laboratory"/>
            <person name="Steindorff A."/>
            <person name="Hensen N."/>
            <person name="Bonometti L."/>
            <person name="Westerberg I."/>
            <person name="Brannstrom I.O."/>
            <person name="Guillou S."/>
            <person name="Cros-Aarteil S."/>
            <person name="Calhoun S."/>
            <person name="Haridas S."/>
            <person name="Kuo A."/>
            <person name="Mondo S."/>
            <person name="Pangilinan J."/>
            <person name="Riley R."/>
            <person name="Labutti K."/>
            <person name="Andreopoulos B."/>
            <person name="Lipzen A."/>
            <person name="Chen C."/>
            <person name="Yanf M."/>
            <person name="Daum C."/>
            <person name="Ng V."/>
            <person name="Clum A."/>
            <person name="Ohm R."/>
            <person name="Martin F."/>
            <person name="Silar P."/>
            <person name="Natvig D."/>
            <person name="Lalanne C."/>
            <person name="Gautier V."/>
            <person name="Ament-Velasquez S.L."/>
            <person name="Kruys A."/>
            <person name="Hutchinson M.I."/>
            <person name="Powell A.J."/>
            <person name="Barry K."/>
            <person name="Miller A.N."/>
            <person name="Grigoriev I.V."/>
            <person name="Debuchy R."/>
            <person name="Gladieux P."/>
            <person name="Thoren M.H."/>
            <person name="Johannesson H."/>
        </authorList>
    </citation>
    <scope>NUCLEOTIDE SEQUENCE</scope>
    <source>
        <strain evidence="3">CBS 731.68</strain>
    </source>
</reference>
<dbReference type="Pfam" id="PF03765">
    <property type="entry name" value="CRAL_TRIO_N"/>
    <property type="match status" value="1"/>
</dbReference>
<dbReference type="InterPro" id="IPR052578">
    <property type="entry name" value="PI_Transfer_CRAL-TRIO"/>
</dbReference>
<dbReference type="Proteomes" id="UP001302602">
    <property type="component" value="Unassembled WGS sequence"/>
</dbReference>
<dbReference type="PROSITE" id="PS50191">
    <property type="entry name" value="CRAL_TRIO"/>
    <property type="match status" value="1"/>
</dbReference>
<dbReference type="SUPFAM" id="SSF46938">
    <property type="entry name" value="CRAL/TRIO N-terminal domain"/>
    <property type="match status" value="1"/>
</dbReference>
<dbReference type="Pfam" id="PF13602">
    <property type="entry name" value="ADH_zinc_N_2"/>
    <property type="match status" value="1"/>
</dbReference>
<dbReference type="GeneID" id="87825918"/>
<dbReference type="Gene3D" id="3.40.50.720">
    <property type="entry name" value="NAD(P)-binding Rossmann-like Domain"/>
    <property type="match status" value="1"/>
</dbReference>
<proteinExistence type="predicted"/>
<dbReference type="InterPro" id="IPR020843">
    <property type="entry name" value="ER"/>
</dbReference>
<dbReference type="SMART" id="SM00516">
    <property type="entry name" value="SEC14"/>
    <property type="match status" value="1"/>
</dbReference>
<dbReference type="CDD" id="cd00170">
    <property type="entry name" value="SEC14"/>
    <property type="match status" value="1"/>
</dbReference>